<dbReference type="Proteomes" id="UP000516160">
    <property type="component" value="Chromosome"/>
</dbReference>
<dbReference type="EMBL" id="CP058559">
    <property type="protein sequence ID" value="QNO14260.1"/>
    <property type="molecule type" value="Genomic_DNA"/>
</dbReference>
<accession>A0A7G9W6E8</accession>
<dbReference type="InterPro" id="IPR029441">
    <property type="entry name" value="Cass2"/>
</dbReference>
<dbReference type="InterPro" id="IPR011256">
    <property type="entry name" value="Reg_factor_effector_dom_sf"/>
</dbReference>
<dbReference type="InterPro" id="IPR010499">
    <property type="entry name" value="AraC_E-bd"/>
</dbReference>
<dbReference type="SMART" id="SM00342">
    <property type="entry name" value="HTH_ARAC"/>
    <property type="match status" value="1"/>
</dbReference>
<dbReference type="SUPFAM" id="SSF46689">
    <property type="entry name" value="Homeodomain-like"/>
    <property type="match status" value="2"/>
</dbReference>
<gene>
    <name evidence="5" type="ORF">HYG86_05475</name>
</gene>
<keyword evidence="6" id="KW-1185">Reference proteome</keyword>
<dbReference type="Gene3D" id="1.10.10.60">
    <property type="entry name" value="Homeodomain-like"/>
    <property type="match status" value="2"/>
</dbReference>
<dbReference type="InterPro" id="IPR009057">
    <property type="entry name" value="Homeodomain-like_sf"/>
</dbReference>
<feature type="domain" description="HTH araC/xylS-type" evidence="4">
    <location>
        <begin position="8"/>
        <end position="106"/>
    </location>
</feature>
<keyword evidence="3" id="KW-0804">Transcription</keyword>
<dbReference type="InterPro" id="IPR050959">
    <property type="entry name" value="MarA-like"/>
</dbReference>
<dbReference type="InterPro" id="IPR018060">
    <property type="entry name" value="HTH_AraC"/>
</dbReference>
<evidence type="ECO:0000256" key="1">
    <source>
        <dbReference type="ARBA" id="ARBA00023015"/>
    </source>
</evidence>
<sequence>MDWLTSMNAVLDYVEDNITEPIDYDKLAKIVCCSTYEFGRIFSFMAGVSISEYIRRRRLSLAAFDLQDQNLKVIDVAFKYCYESPTSFSRAFKDMHGISPLLARKQGFLKTYPKLSFKITIKGVEEMEFRIVKRDSFKIMGLKGMSTSIAQVGDTLDPLWRNFMDNYDNRLWKNYHAPLWQVGVYWNESKNSATPCIIGAEVRSTDVVEGMDIEEILPSTWAAFTIKGPAGKGADEAYARIRTQWFPTSRYIRNPNMQHLEIYPPGDASLNNYHWEIWMPVLEK</sequence>
<proteinExistence type="predicted"/>
<dbReference type="RefSeq" id="WP_213167916.1">
    <property type="nucleotide sequence ID" value="NZ_CP058559.1"/>
</dbReference>
<dbReference type="SUPFAM" id="SSF55136">
    <property type="entry name" value="Probable bacterial effector-binding domain"/>
    <property type="match status" value="1"/>
</dbReference>
<dbReference type="Pfam" id="PF12833">
    <property type="entry name" value="HTH_18"/>
    <property type="match status" value="1"/>
</dbReference>
<dbReference type="AlphaFoldDB" id="A0A7G9W6E8"/>
<dbReference type="Gene3D" id="3.20.80.10">
    <property type="entry name" value="Regulatory factor, effector binding domain"/>
    <property type="match status" value="1"/>
</dbReference>
<evidence type="ECO:0000313" key="6">
    <source>
        <dbReference type="Proteomes" id="UP000516160"/>
    </source>
</evidence>
<keyword evidence="2" id="KW-0238">DNA-binding</keyword>
<evidence type="ECO:0000256" key="3">
    <source>
        <dbReference type="ARBA" id="ARBA00023163"/>
    </source>
</evidence>
<evidence type="ECO:0000313" key="5">
    <source>
        <dbReference type="EMBL" id="QNO14260.1"/>
    </source>
</evidence>
<reference evidence="5 6" key="1">
    <citation type="submission" date="2020-07" db="EMBL/GenBank/DDBJ databases">
        <title>Alkalicella. sp. LB2 genome.</title>
        <authorList>
            <person name="Postec A."/>
            <person name="Quemeneur M."/>
        </authorList>
    </citation>
    <scope>NUCLEOTIDE SEQUENCE [LARGE SCALE GENOMIC DNA]</scope>
    <source>
        <strain evidence="5 6">LB2</strain>
    </source>
</reference>
<dbReference type="Pfam" id="PF14526">
    <property type="entry name" value="Cass2"/>
    <property type="match status" value="1"/>
</dbReference>
<evidence type="ECO:0000256" key="2">
    <source>
        <dbReference type="ARBA" id="ARBA00023125"/>
    </source>
</evidence>
<dbReference type="PANTHER" id="PTHR47504:SF5">
    <property type="entry name" value="RIGHT ORIGIN-BINDING PROTEIN"/>
    <property type="match status" value="1"/>
</dbReference>
<keyword evidence="1" id="KW-0805">Transcription regulation</keyword>
<dbReference type="PANTHER" id="PTHR47504">
    <property type="entry name" value="RIGHT ORIGIN-BINDING PROTEIN"/>
    <property type="match status" value="1"/>
</dbReference>
<dbReference type="GO" id="GO:0003700">
    <property type="term" value="F:DNA-binding transcription factor activity"/>
    <property type="evidence" value="ECO:0007669"/>
    <property type="project" value="InterPro"/>
</dbReference>
<evidence type="ECO:0000259" key="4">
    <source>
        <dbReference type="PROSITE" id="PS01124"/>
    </source>
</evidence>
<dbReference type="PROSITE" id="PS01124">
    <property type="entry name" value="HTH_ARAC_FAMILY_2"/>
    <property type="match status" value="1"/>
</dbReference>
<organism evidence="5 6">
    <name type="scientific">Alkalicella caledoniensis</name>
    <dbReference type="NCBI Taxonomy" id="2731377"/>
    <lineage>
        <taxon>Bacteria</taxon>
        <taxon>Bacillati</taxon>
        <taxon>Bacillota</taxon>
        <taxon>Clostridia</taxon>
        <taxon>Eubacteriales</taxon>
        <taxon>Proteinivoracaceae</taxon>
        <taxon>Alkalicella</taxon>
    </lineage>
</organism>
<dbReference type="GO" id="GO:0043565">
    <property type="term" value="F:sequence-specific DNA binding"/>
    <property type="evidence" value="ECO:0007669"/>
    <property type="project" value="InterPro"/>
</dbReference>
<name>A0A7G9W6E8_ALKCA</name>
<dbReference type="SMART" id="SM00871">
    <property type="entry name" value="AraC_E_bind"/>
    <property type="match status" value="1"/>
</dbReference>
<protein>
    <submittedName>
        <fullName evidence="5">AraC family transcriptional regulator</fullName>
    </submittedName>
</protein>
<dbReference type="KEGG" id="acae:HYG86_05475"/>